<dbReference type="RefSeq" id="WP_272697822.1">
    <property type="nucleotide sequence ID" value="NZ_JAQPYW010000155.1"/>
</dbReference>
<comment type="caution">
    <text evidence="1">The sequence shown here is derived from an EMBL/GenBank/DDBJ whole genome shotgun (WGS) entry which is preliminary data.</text>
</comment>
<evidence type="ECO:0000313" key="1">
    <source>
        <dbReference type="EMBL" id="MDC7150789.1"/>
    </source>
</evidence>
<dbReference type="EMBL" id="JAQPYX010000152">
    <property type="protein sequence ID" value="MDC7150789.1"/>
    <property type="molecule type" value="Genomic_DNA"/>
</dbReference>
<proteinExistence type="predicted"/>
<dbReference type="Proteomes" id="UP001213646">
    <property type="component" value="Unassembled WGS sequence"/>
</dbReference>
<accession>A0AAW6I707</accession>
<reference evidence="1" key="1">
    <citation type="submission" date="2023-01" db="EMBL/GenBank/DDBJ databases">
        <title>Exploring GABA producing Bacteroides strains toward improving mental health.</title>
        <authorList>
            <person name="Yousuf B."/>
            <person name="Bouhlel N.E."/>
            <person name="Mottawea W."/>
            <person name="Hammami R."/>
        </authorList>
    </citation>
    <scope>NUCLEOTIDE SEQUENCE</scope>
    <source>
        <strain evidence="1">UO.H1047</strain>
    </source>
</reference>
<organism evidence="1 2">
    <name type="scientific">Parabacteroides johnsonii</name>
    <dbReference type="NCBI Taxonomy" id="387661"/>
    <lineage>
        <taxon>Bacteria</taxon>
        <taxon>Pseudomonadati</taxon>
        <taxon>Bacteroidota</taxon>
        <taxon>Bacteroidia</taxon>
        <taxon>Bacteroidales</taxon>
        <taxon>Tannerellaceae</taxon>
        <taxon>Parabacteroides</taxon>
    </lineage>
</organism>
<dbReference type="AlphaFoldDB" id="A0AAW6I707"/>
<gene>
    <name evidence="1" type="ORF">PQG89_15450</name>
</gene>
<protein>
    <submittedName>
        <fullName evidence="1">Uncharacterized protein</fullName>
    </submittedName>
</protein>
<sequence>MASSPCGTLVRVSNGSFHENQSAMPRTAGVSGNVPVEKGIKNAGSRWTARKVKECKMLGYNLLGGISLPKSLPVLLPTVYR</sequence>
<evidence type="ECO:0000313" key="2">
    <source>
        <dbReference type="Proteomes" id="UP001213646"/>
    </source>
</evidence>
<name>A0AAW6I707_9BACT</name>